<reference evidence="4 5" key="1">
    <citation type="submission" date="2019-02" db="EMBL/GenBank/DDBJ databases">
        <title>Deep-cultivation of Planctomycetes and their phenomic and genomic characterization uncovers novel biology.</title>
        <authorList>
            <person name="Wiegand S."/>
            <person name="Jogler M."/>
            <person name="Boedeker C."/>
            <person name="Pinto D."/>
            <person name="Vollmers J."/>
            <person name="Rivas-Marin E."/>
            <person name="Kohn T."/>
            <person name="Peeters S.H."/>
            <person name="Heuer A."/>
            <person name="Rast P."/>
            <person name="Oberbeckmann S."/>
            <person name="Bunk B."/>
            <person name="Jeske O."/>
            <person name="Meyerdierks A."/>
            <person name="Storesund J.E."/>
            <person name="Kallscheuer N."/>
            <person name="Luecker S."/>
            <person name="Lage O.M."/>
            <person name="Pohl T."/>
            <person name="Merkel B.J."/>
            <person name="Hornburger P."/>
            <person name="Mueller R.-W."/>
            <person name="Bruemmer F."/>
            <person name="Labrenz M."/>
            <person name="Spormann A.M."/>
            <person name="Op Den Camp H."/>
            <person name="Overmann J."/>
            <person name="Amann R."/>
            <person name="Jetten M.S.M."/>
            <person name="Mascher T."/>
            <person name="Medema M.H."/>
            <person name="Devos D.P."/>
            <person name="Kaster A.-K."/>
            <person name="Ovreas L."/>
            <person name="Rohde M."/>
            <person name="Galperin M.Y."/>
            <person name="Jogler C."/>
        </authorList>
    </citation>
    <scope>NUCLEOTIDE SEQUENCE [LARGE SCALE GENOMIC DNA]</scope>
    <source>
        <strain evidence="4 5">KOR34</strain>
    </source>
</reference>
<proteinExistence type="inferred from homology"/>
<dbReference type="OrthoDB" id="278198at2"/>
<name>A0A5C5VIN7_9BACT</name>
<dbReference type="PANTHER" id="PTHR34977:SF1">
    <property type="entry name" value="UPF0337 PROTEIN YJBJ"/>
    <property type="match status" value="1"/>
</dbReference>
<keyword evidence="2" id="KW-0472">Membrane</keyword>
<sequence length="142" mass="15413">MHAQGQHAQIEGGWNELKGKVKESWGELSDDELRQFEGDAQQFIGFLQRKTGQAQEQVEKKLAELDARFRPLLGQATAAAQEYLQSGAEAATDAAAYVRDSVAAKHAQAEQAVRRRPIESVAVAFGTGIIAGAVVGLLLRQR</sequence>
<comment type="similarity">
    <text evidence="1">Belongs to the UPF0337 (CsbD) family.</text>
</comment>
<evidence type="ECO:0000256" key="1">
    <source>
        <dbReference type="ARBA" id="ARBA00009129"/>
    </source>
</evidence>
<organism evidence="4 5">
    <name type="scientific">Posidoniimonas corsicana</name>
    <dbReference type="NCBI Taxonomy" id="1938618"/>
    <lineage>
        <taxon>Bacteria</taxon>
        <taxon>Pseudomonadati</taxon>
        <taxon>Planctomycetota</taxon>
        <taxon>Planctomycetia</taxon>
        <taxon>Pirellulales</taxon>
        <taxon>Lacipirellulaceae</taxon>
        <taxon>Posidoniimonas</taxon>
    </lineage>
</organism>
<accession>A0A5C5VIN7</accession>
<evidence type="ECO:0000259" key="3">
    <source>
        <dbReference type="Pfam" id="PF05532"/>
    </source>
</evidence>
<dbReference type="RefSeq" id="WP_146565195.1">
    <property type="nucleotide sequence ID" value="NZ_SIHJ01000001.1"/>
</dbReference>
<protein>
    <recommendedName>
        <fullName evidence="3">CsbD-like domain-containing protein</fullName>
    </recommendedName>
</protein>
<dbReference type="Pfam" id="PF05532">
    <property type="entry name" value="CsbD"/>
    <property type="match status" value="1"/>
</dbReference>
<evidence type="ECO:0000256" key="2">
    <source>
        <dbReference type="SAM" id="Phobius"/>
    </source>
</evidence>
<dbReference type="Proteomes" id="UP000316714">
    <property type="component" value="Unassembled WGS sequence"/>
</dbReference>
<evidence type="ECO:0000313" key="5">
    <source>
        <dbReference type="Proteomes" id="UP000316714"/>
    </source>
</evidence>
<dbReference type="InterPro" id="IPR008462">
    <property type="entry name" value="CsbD"/>
</dbReference>
<evidence type="ECO:0000313" key="4">
    <source>
        <dbReference type="EMBL" id="TWT37893.1"/>
    </source>
</evidence>
<dbReference type="SUPFAM" id="SSF69047">
    <property type="entry name" value="Hypothetical protein YjbJ"/>
    <property type="match status" value="1"/>
</dbReference>
<comment type="caution">
    <text evidence="4">The sequence shown here is derived from an EMBL/GenBank/DDBJ whole genome shotgun (WGS) entry which is preliminary data.</text>
</comment>
<keyword evidence="2" id="KW-1133">Transmembrane helix</keyword>
<keyword evidence="2" id="KW-0812">Transmembrane</keyword>
<feature type="transmembrane region" description="Helical" evidence="2">
    <location>
        <begin position="121"/>
        <end position="139"/>
    </location>
</feature>
<gene>
    <name evidence="4" type="ORF">KOR34_28590</name>
</gene>
<keyword evidence="5" id="KW-1185">Reference proteome</keyword>
<dbReference type="InterPro" id="IPR036629">
    <property type="entry name" value="YjbJ_sf"/>
</dbReference>
<dbReference type="AlphaFoldDB" id="A0A5C5VIN7"/>
<dbReference type="InterPro" id="IPR050423">
    <property type="entry name" value="UPF0337_stress_rsp"/>
</dbReference>
<feature type="domain" description="CsbD-like" evidence="3">
    <location>
        <begin position="9"/>
        <end position="60"/>
    </location>
</feature>
<dbReference type="PANTHER" id="PTHR34977">
    <property type="entry name" value="UPF0337 PROTEIN YJBJ"/>
    <property type="match status" value="1"/>
</dbReference>
<dbReference type="Gene3D" id="1.10.1470.10">
    <property type="entry name" value="YjbJ"/>
    <property type="match status" value="1"/>
</dbReference>
<dbReference type="EMBL" id="SIHJ01000001">
    <property type="protein sequence ID" value="TWT37893.1"/>
    <property type="molecule type" value="Genomic_DNA"/>
</dbReference>